<feature type="domain" description="PPIase FKBP-type" evidence="3">
    <location>
        <begin position="110"/>
        <end position="166"/>
    </location>
</feature>
<feature type="chain" id="PRO_5019146342" description="peptidylprolyl isomerase" evidence="2">
    <location>
        <begin position="21"/>
        <end position="184"/>
    </location>
</feature>
<dbReference type="Proteomes" id="UP000274822">
    <property type="component" value="Unassembled WGS sequence"/>
</dbReference>
<dbReference type="EMBL" id="RBNJ01004910">
    <property type="protein sequence ID" value="RUS29632.1"/>
    <property type="molecule type" value="Genomic_DNA"/>
</dbReference>
<dbReference type="AlphaFoldDB" id="A0A433QIK4"/>
<comment type="caution">
    <text evidence="4">The sequence shown here is derived from an EMBL/GenBank/DDBJ whole genome shotgun (WGS) entry which is preliminary data.</text>
</comment>
<accession>A0A433QIK4</accession>
<dbReference type="GO" id="GO:0003755">
    <property type="term" value="F:peptidyl-prolyl cis-trans isomerase activity"/>
    <property type="evidence" value="ECO:0007669"/>
    <property type="project" value="UniProtKB-KW"/>
</dbReference>
<dbReference type="PROSITE" id="PS50059">
    <property type="entry name" value="FKBP_PPIASE"/>
    <property type="match status" value="1"/>
</dbReference>
<keyword evidence="1" id="KW-0697">Rotamase</keyword>
<reference evidence="4 5" key="1">
    <citation type="journal article" date="2018" name="New Phytol.">
        <title>Phylogenomics of Endogonaceae and evolution of mycorrhizas within Mucoromycota.</title>
        <authorList>
            <person name="Chang Y."/>
            <person name="Desiro A."/>
            <person name="Na H."/>
            <person name="Sandor L."/>
            <person name="Lipzen A."/>
            <person name="Clum A."/>
            <person name="Barry K."/>
            <person name="Grigoriev I.V."/>
            <person name="Martin F.M."/>
            <person name="Stajich J.E."/>
            <person name="Smith M.E."/>
            <person name="Bonito G."/>
            <person name="Spatafora J.W."/>
        </authorList>
    </citation>
    <scope>NUCLEOTIDE SEQUENCE [LARGE SCALE GENOMIC DNA]</scope>
    <source>
        <strain evidence="4 5">AD002</strain>
    </source>
</reference>
<evidence type="ECO:0000256" key="2">
    <source>
        <dbReference type="SAM" id="SignalP"/>
    </source>
</evidence>
<evidence type="ECO:0000313" key="5">
    <source>
        <dbReference type="Proteomes" id="UP000274822"/>
    </source>
</evidence>
<proteinExistence type="predicted"/>
<protein>
    <recommendedName>
        <fullName evidence="1">peptidylprolyl isomerase</fullName>
        <ecNumber evidence="1">5.2.1.8</ecNumber>
    </recommendedName>
</protein>
<sequence>MAPTLFTLLFLLLAIVSVSAEPPKKVKQAPPDKVLVGELLTIEDAMSPQALTGNPLALPLKCFFSHPKQARKVRQTCCQGVRVLICLFAMQSIVFINPRYNILISSPTRSHTITVNYIGKLFDDESVVFDDTLTSGPRDLKLGWEYGLRDMCVGEKRRLIIPSELANSAVIFEIELLGISSIWT</sequence>
<organism evidence="4 5">
    <name type="scientific">Jimgerdemannia flammicorona</name>
    <dbReference type="NCBI Taxonomy" id="994334"/>
    <lineage>
        <taxon>Eukaryota</taxon>
        <taxon>Fungi</taxon>
        <taxon>Fungi incertae sedis</taxon>
        <taxon>Mucoromycota</taxon>
        <taxon>Mucoromycotina</taxon>
        <taxon>Endogonomycetes</taxon>
        <taxon>Endogonales</taxon>
        <taxon>Endogonaceae</taxon>
        <taxon>Jimgerdemannia</taxon>
    </lineage>
</organism>
<evidence type="ECO:0000256" key="1">
    <source>
        <dbReference type="PROSITE-ProRule" id="PRU00277"/>
    </source>
</evidence>
<dbReference type="InterPro" id="IPR046357">
    <property type="entry name" value="PPIase_dom_sf"/>
</dbReference>
<dbReference type="InterPro" id="IPR001179">
    <property type="entry name" value="PPIase_FKBP_dom"/>
</dbReference>
<gene>
    <name evidence="4" type="ORF">BC938DRAFT_480430</name>
</gene>
<dbReference type="Gene3D" id="3.10.50.40">
    <property type="match status" value="1"/>
</dbReference>
<evidence type="ECO:0000313" key="4">
    <source>
        <dbReference type="EMBL" id="RUS29632.1"/>
    </source>
</evidence>
<evidence type="ECO:0000259" key="3">
    <source>
        <dbReference type="PROSITE" id="PS50059"/>
    </source>
</evidence>
<feature type="signal peptide" evidence="2">
    <location>
        <begin position="1"/>
        <end position="20"/>
    </location>
</feature>
<keyword evidence="2" id="KW-0732">Signal</keyword>
<dbReference type="SUPFAM" id="SSF54534">
    <property type="entry name" value="FKBP-like"/>
    <property type="match status" value="1"/>
</dbReference>
<comment type="catalytic activity">
    <reaction evidence="1">
        <text>[protein]-peptidylproline (omega=180) = [protein]-peptidylproline (omega=0)</text>
        <dbReference type="Rhea" id="RHEA:16237"/>
        <dbReference type="Rhea" id="RHEA-COMP:10747"/>
        <dbReference type="Rhea" id="RHEA-COMP:10748"/>
        <dbReference type="ChEBI" id="CHEBI:83833"/>
        <dbReference type="ChEBI" id="CHEBI:83834"/>
        <dbReference type="EC" id="5.2.1.8"/>
    </reaction>
</comment>
<dbReference type="EC" id="5.2.1.8" evidence="1"/>
<dbReference type="Pfam" id="PF00254">
    <property type="entry name" value="FKBP_C"/>
    <property type="match status" value="1"/>
</dbReference>
<keyword evidence="1" id="KW-0413">Isomerase</keyword>
<keyword evidence="5" id="KW-1185">Reference proteome</keyword>
<name>A0A433QIK4_9FUNG</name>